<evidence type="ECO:0000313" key="1">
    <source>
        <dbReference type="EnsemblPlants" id="AUR62001906-RA:cds"/>
    </source>
</evidence>
<keyword evidence="2" id="KW-1185">Reference proteome</keyword>
<dbReference type="EnsemblPlants" id="AUR62001906-RA">
    <property type="protein sequence ID" value="AUR62001906-RA:cds"/>
    <property type="gene ID" value="AUR62001906"/>
</dbReference>
<organism evidence="1 2">
    <name type="scientific">Chenopodium quinoa</name>
    <name type="common">Quinoa</name>
    <dbReference type="NCBI Taxonomy" id="63459"/>
    <lineage>
        <taxon>Eukaryota</taxon>
        <taxon>Viridiplantae</taxon>
        <taxon>Streptophyta</taxon>
        <taxon>Embryophyta</taxon>
        <taxon>Tracheophyta</taxon>
        <taxon>Spermatophyta</taxon>
        <taxon>Magnoliopsida</taxon>
        <taxon>eudicotyledons</taxon>
        <taxon>Gunneridae</taxon>
        <taxon>Pentapetalae</taxon>
        <taxon>Caryophyllales</taxon>
        <taxon>Chenopodiaceae</taxon>
        <taxon>Chenopodioideae</taxon>
        <taxon>Atripliceae</taxon>
        <taxon>Chenopodium</taxon>
    </lineage>
</organism>
<reference evidence="1" key="2">
    <citation type="submission" date="2021-03" db="UniProtKB">
        <authorList>
            <consortium name="EnsemblPlants"/>
        </authorList>
    </citation>
    <scope>IDENTIFICATION</scope>
</reference>
<dbReference type="AlphaFoldDB" id="A0A803KS98"/>
<proteinExistence type="predicted"/>
<reference evidence="1" key="1">
    <citation type="journal article" date="2017" name="Nature">
        <title>The genome of Chenopodium quinoa.</title>
        <authorList>
            <person name="Jarvis D.E."/>
            <person name="Ho Y.S."/>
            <person name="Lightfoot D.J."/>
            <person name="Schmoeckel S.M."/>
            <person name="Li B."/>
            <person name="Borm T.J.A."/>
            <person name="Ohyanagi H."/>
            <person name="Mineta K."/>
            <person name="Michell C.T."/>
            <person name="Saber N."/>
            <person name="Kharbatia N.M."/>
            <person name="Rupper R.R."/>
            <person name="Sharp A.R."/>
            <person name="Dally N."/>
            <person name="Boughton B.A."/>
            <person name="Woo Y.H."/>
            <person name="Gao G."/>
            <person name="Schijlen E.G.W.M."/>
            <person name="Guo X."/>
            <person name="Momin A.A."/>
            <person name="Negrao S."/>
            <person name="Al-Babili S."/>
            <person name="Gehring C."/>
            <person name="Roessner U."/>
            <person name="Jung C."/>
            <person name="Murphy K."/>
            <person name="Arold S.T."/>
            <person name="Gojobori T."/>
            <person name="van der Linden C.G."/>
            <person name="van Loo E.N."/>
            <person name="Jellen E.N."/>
            <person name="Maughan P.J."/>
            <person name="Tester M."/>
        </authorList>
    </citation>
    <scope>NUCLEOTIDE SEQUENCE [LARGE SCALE GENOMIC DNA]</scope>
    <source>
        <strain evidence="1">cv. PI 614886</strain>
    </source>
</reference>
<name>A0A803KS98_CHEQI</name>
<dbReference type="Gramene" id="AUR62001906-RA">
    <property type="protein sequence ID" value="AUR62001906-RA:cds"/>
    <property type="gene ID" value="AUR62001906"/>
</dbReference>
<accession>A0A803KS98</accession>
<evidence type="ECO:0000313" key="2">
    <source>
        <dbReference type="Proteomes" id="UP000596660"/>
    </source>
</evidence>
<protein>
    <submittedName>
        <fullName evidence="1">Uncharacterized protein</fullName>
    </submittedName>
</protein>
<dbReference type="Proteomes" id="UP000596660">
    <property type="component" value="Unplaced"/>
</dbReference>
<sequence length="75" mass="8259">MPVMPYLLVQPHGLAQHQMINGYSLPMSEYWPGVYRLDEGALNCHVPAAGSSNNGQVIQYDGVQLLPDLNLEPPL</sequence>